<protein>
    <submittedName>
        <fullName evidence="5">DNA-binding transcriptional activator CadC</fullName>
    </submittedName>
</protein>
<dbReference type="InterPro" id="IPR001867">
    <property type="entry name" value="OmpR/PhoB-type_DNA-bd"/>
</dbReference>
<keyword evidence="6" id="KW-1185">Reference proteome</keyword>
<dbReference type="GO" id="GO:0006355">
    <property type="term" value="P:regulation of DNA-templated transcription"/>
    <property type="evidence" value="ECO:0007669"/>
    <property type="project" value="InterPro"/>
</dbReference>
<dbReference type="CDD" id="cd00383">
    <property type="entry name" value="trans_reg_C"/>
    <property type="match status" value="1"/>
</dbReference>
<evidence type="ECO:0000256" key="1">
    <source>
        <dbReference type="ARBA" id="ARBA00023125"/>
    </source>
</evidence>
<dbReference type="SUPFAM" id="SSF46894">
    <property type="entry name" value="C-terminal effector domain of the bipartite response regulators"/>
    <property type="match status" value="1"/>
</dbReference>
<dbReference type="GO" id="GO:0000160">
    <property type="term" value="P:phosphorelay signal transduction system"/>
    <property type="evidence" value="ECO:0007669"/>
    <property type="project" value="InterPro"/>
</dbReference>
<keyword evidence="3" id="KW-0812">Transmembrane</keyword>
<feature type="transmembrane region" description="Helical" evidence="3">
    <location>
        <begin position="155"/>
        <end position="176"/>
    </location>
</feature>
<name>A0A485BPY0_KLUCR</name>
<keyword evidence="3" id="KW-1133">Transmembrane helix</keyword>
<evidence type="ECO:0000259" key="4">
    <source>
        <dbReference type="PROSITE" id="PS51755"/>
    </source>
</evidence>
<dbReference type="Proteomes" id="UP000401081">
    <property type="component" value="Unassembled WGS sequence"/>
</dbReference>
<keyword evidence="1 2" id="KW-0238">DNA-binding</keyword>
<dbReference type="Gene3D" id="1.10.10.10">
    <property type="entry name" value="Winged helix-like DNA-binding domain superfamily/Winged helix DNA-binding domain"/>
    <property type="match status" value="1"/>
</dbReference>
<evidence type="ECO:0000313" key="5">
    <source>
        <dbReference type="EMBL" id="VFS73658.1"/>
    </source>
</evidence>
<keyword evidence="3" id="KW-0472">Membrane</keyword>
<dbReference type="PROSITE" id="PS51755">
    <property type="entry name" value="OMPR_PHOB"/>
    <property type="match status" value="1"/>
</dbReference>
<evidence type="ECO:0000256" key="3">
    <source>
        <dbReference type="SAM" id="Phobius"/>
    </source>
</evidence>
<dbReference type="InterPro" id="IPR036388">
    <property type="entry name" value="WH-like_DNA-bd_sf"/>
</dbReference>
<accession>A0A485BPY0</accession>
<dbReference type="InterPro" id="IPR016032">
    <property type="entry name" value="Sig_transdc_resp-reg_C-effctor"/>
</dbReference>
<evidence type="ECO:0000256" key="2">
    <source>
        <dbReference type="PROSITE-ProRule" id="PRU01091"/>
    </source>
</evidence>
<reference evidence="5 6" key="1">
    <citation type="submission" date="2019-03" db="EMBL/GenBank/DDBJ databases">
        <authorList>
            <consortium name="Pathogen Informatics"/>
        </authorList>
    </citation>
    <scope>NUCLEOTIDE SEQUENCE [LARGE SCALE GENOMIC DNA]</scope>
    <source>
        <strain evidence="5 6">NCTC12993</strain>
    </source>
</reference>
<proteinExistence type="predicted"/>
<dbReference type="Pfam" id="PF00486">
    <property type="entry name" value="Trans_reg_C"/>
    <property type="match status" value="1"/>
</dbReference>
<organism evidence="5 6">
    <name type="scientific">Kluyvera cryocrescens</name>
    <name type="common">Kluyvera citrophila</name>
    <dbReference type="NCBI Taxonomy" id="580"/>
    <lineage>
        <taxon>Bacteria</taxon>
        <taxon>Pseudomonadati</taxon>
        <taxon>Pseudomonadota</taxon>
        <taxon>Gammaproteobacteria</taxon>
        <taxon>Enterobacterales</taxon>
        <taxon>Enterobacteriaceae</taxon>
        <taxon>Kluyvera</taxon>
    </lineage>
</organism>
<evidence type="ECO:0000313" key="6">
    <source>
        <dbReference type="Proteomes" id="UP000401081"/>
    </source>
</evidence>
<feature type="DNA-binding region" description="OmpR/PhoB-type" evidence="2">
    <location>
        <begin position="1"/>
        <end position="104"/>
    </location>
</feature>
<dbReference type="SMART" id="SM00862">
    <property type="entry name" value="Trans_reg_C"/>
    <property type="match status" value="1"/>
</dbReference>
<gene>
    <name evidence="5" type="ORF">NCTC12993_04999</name>
</gene>
<dbReference type="GO" id="GO:0003677">
    <property type="term" value="F:DNA binding"/>
    <property type="evidence" value="ECO:0007669"/>
    <property type="project" value="UniProtKB-UniRule"/>
</dbReference>
<dbReference type="AlphaFoldDB" id="A0A485BPY0"/>
<sequence>MIFTINGQIVFDSDTGMLGLIDSLDERVQISNPTKRLLLLLIQHQGEAVKRDIIFKKVWDDFGMISSNNNLNQCVSKLRRLIKNFGLDDEAIVTIPKIGFMLHPQIEIERGADVTLMPHEGDISVESDFEHSPEHVPAEHTLKERTAGLLIRSNISLLILLIAIIALGAAVGIWFATKPLERREVFVGQAGTCKILMSETLLQDDNSTTLKSGVLSYAQRLKPQCTSDEYVLVIKSRTLRTWSRDLSRLYFMRCGTLRDSKSEVCWSITEPAASAG</sequence>
<dbReference type="EMBL" id="CAADJD010000022">
    <property type="protein sequence ID" value="VFS73658.1"/>
    <property type="molecule type" value="Genomic_DNA"/>
</dbReference>
<feature type="domain" description="OmpR/PhoB-type" evidence="4">
    <location>
        <begin position="1"/>
        <end position="104"/>
    </location>
</feature>